<feature type="transmembrane region" description="Helical" evidence="1">
    <location>
        <begin position="141"/>
        <end position="165"/>
    </location>
</feature>
<feature type="transmembrane region" description="Helical" evidence="1">
    <location>
        <begin position="377"/>
        <end position="398"/>
    </location>
</feature>
<dbReference type="Proteomes" id="UP001197214">
    <property type="component" value="Unassembled WGS sequence"/>
</dbReference>
<protein>
    <submittedName>
        <fullName evidence="2">PepSY domain-containing protein</fullName>
    </submittedName>
</protein>
<dbReference type="Pfam" id="PF03929">
    <property type="entry name" value="PepSY_TM"/>
    <property type="match status" value="1"/>
</dbReference>
<feature type="transmembrane region" description="Helical" evidence="1">
    <location>
        <begin position="200"/>
        <end position="221"/>
    </location>
</feature>
<evidence type="ECO:0000313" key="3">
    <source>
        <dbReference type="Proteomes" id="UP001197214"/>
    </source>
</evidence>
<dbReference type="EMBL" id="JAHWZX010000004">
    <property type="protein sequence ID" value="MBW4330525.1"/>
    <property type="molecule type" value="Genomic_DNA"/>
</dbReference>
<dbReference type="InterPro" id="IPR005625">
    <property type="entry name" value="PepSY-ass_TM"/>
</dbReference>
<evidence type="ECO:0000256" key="1">
    <source>
        <dbReference type="SAM" id="Phobius"/>
    </source>
</evidence>
<evidence type="ECO:0000313" key="2">
    <source>
        <dbReference type="EMBL" id="MBW4330525.1"/>
    </source>
</evidence>
<feature type="transmembrane region" description="Helical" evidence="1">
    <location>
        <begin position="410"/>
        <end position="429"/>
    </location>
</feature>
<proteinExistence type="predicted"/>
<keyword evidence="1" id="KW-1133">Transmembrane helix</keyword>
<dbReference type="PANTHER" id="PTHR34219">
    <property type="entry name" value="IRON-REGULATED INNER MEMBRANE PROTEIN-RELATED"/>
    <property type="match status" value="1"/>
</dbReference>
<keyword evidence="1" id="KW-0812">Transmembrane</keyword>
<feature type="transmembrane region" description="Helical" evidence="1">
    <location>
        <begin position="20"/>
        <end position="47"/>
    </location>
</feature>
<feature type="transmembrane region" description="Helical" evidence="1">
    <location>
        <begin position="343"/>
        <end position="365"/>
    </location>
</feature>
<reference evidence="2 3" key="1">
    <citation type="submission" date="2021-07" db="EMBL/GenBank/DDBJ databases">
        <title>Stakelama flava sp. nov., a novel endophytic bacterium isolated from branch of Kandelia candel.</title>
        <authorList>
            <person name="Tuo L."/>
        </authorList>
    </citation>
    <scope>NUCLEOTIDE SEQUENCE [LARGE SCALE GENOMIC DNA]</scope>
    <source>
        <strain evidence="2 3">CBK3Z-3</strain>
    </source>
</reference>
<sequence length="441" mass="47161">MGRGTGVKPLIAKQTVRSALSAHAAIGLLASALLYLVCVTGTLVVFYQEWQRVEQPSAPEMTAISPEAVQKSVTTLLASEAGHAPSTHLYVQLPYGGLPRTAVITDDQAMNVAPDGTLAGAQEKGWSEFLLNLHYRLMLPATWGLIIVGALGVVMVALSITGVLAHPRIFRDAFRLRARQGSGVGLADWHNRLSVWTLPFSLAVALTGAVIGLAGVTSYGLGKQFYDGDTLAAYTPIFGGEPKPDHAVGPVPDMAAALRGMKRRFPYADPYYVIVHDPLTAGQHIQILAHIPHRLIYGESYSFDAAGRFRKKAGMSDGALGKQAAASNYNLHFGNFGGLPVKIAYLIFGAALCAIIGTGPVLWLGKRRRRGMHEPKLRAAWNAVLWGIPAMLAATLVLRLIAGNAAPLNAVFWIGMAAILLVSITRAGLRDKRARESLQPA</sequence>
<keyword evidence="1" id="KW-0472">Membrane</keyword>
<organism evidence="2 3">
    <name type="scientific">Stakelama flava</name>
    <dbReference type="NCBI Taxonomy" id="2860338"/>
    <lineage>
        <taxon>Bacteria</taxon>
        <taxon>Pseudomonadati</taxon>
        <taxon>Pseudomonadota</taxon>
        <taxon>Alphaproteobacteria</taxon>
        <taxon>Sphingomonadales</taxon>
        <taxon>Sphingomonadaceae</taxon>
        <taxon>Stakelama</taxon>
    </lineage>
</organism>
<gene>
    <name evidence="2" type="ORF">KY084_06505</name>
</gene>
<name>A0ABS6XM69_9SPHN</name>
<keyword evidence="3" id="KW-1185">Reference proteome</keyword>
<accession>A0ABS6XM69</accession>
<comment type="caution">
    <text evidence="2">The sequence shown here is derived from an EMBL/GenBank/DDBJ whole genome shotgun (WGS) entry which is preliminary data.</text>
</comment>
<dbReference type="PANTHER" id="PTHR34219:SF3">
    <property type="entry name" value="BLL7967 PROTEIN"/>
    <property type="match status" value="1"/>
</dbReference>